<keyword evidence="1" id="KW-0732">Signal</keyword>
<dbReference type="RefSeq" id="WP_249289079.1">
    <property type="nucleotide sequence ID" value="NZ_JACRSQ010000001.1"/>
</dbReference>
<dbReference type="EMBL" id="JACRSQ010000001">
    <property type="protein sequence ID" value="MBC8541943.1"/>
    <property type="molecule type" value="Genomic_DNA"/>
</dbReference>
<evidence type="ECO:0000256" key="1">
    <source>
        <dbReference type="SAM" id="SignalP"/>
    </source>
</evidence>
<dbReference type="Pfam" id="PF06889">
    <property type="entry name" value="DUF1266"/>
    <property type="match status" value="1"/>
</dbReference>
<name>A0A926DMX3_9FIRM</name>
<dbReference type="InterPro" id="IPR009677">
    <property type="entry name" value="DUF1266"/>
</dbReference>
<feature type="chain" id="PRO_5038657325" evidence="1">
    <location>
        <begin position="19"/>
        <end position="250"/>
    </location>
</feature>
<dbReference type="AlphaFoldDB" id="A0A926DMX3"/>
<evidence type="ECO:0000313" key="4">
    <source>
        <dbReference type="Proteomes" id="UP000657006"/>
    </source>
</evidence>
<dbReference type="Proteomes" id="UP000657006">
    <property type="component" value="Unassembled WGS sequence"/>
</dbReference>
<evidence type="ECO:0000313" key="3">
    <source>
        <dbReference type="EMBL" id="MBC8541943.1"/>
    </source>
</evidence>
<comment type="caution">
    <text evidence="3">The sequence shown here is derived from an EMBL/GenBank/DDBJ whole genome shotgun (WGS) entry which is preliminary data.</text>
</comment>
<gene>
    <name evidence="3" type="ORF">H8730_00065</name>
</gene>
<keyword evidence="4" id="KW-1185">Reference proteome</keyword>
<accession>A0A926DMX3</accession>
<sequence>MKKRVWLTGLILSLLAFAAVGCEQPTPVSDTVKWINTTYALLTEANHGDRDLIGGFKKTELNEEQVKALLSEWWGVSDRATADENLDWLLTEGHRMVFQEDMANLEEIGLVDLSSEELRSAAENSGYTEEEAAWLVAMVELYRDKGGHAIDAWDYCRALQVLGYYYVAGYYTEEETLDASLEVAKTLQGMYGSWDECMESYLAGYQYWQEDDGQDPDSATAARRKIYEDLQSSDENPYELDWNTSLVKTW</sequence>
<feature type="signal peptide" evidence="1">
    <location>
        <begin position="1"/>
        <end position="18"/>
    </location>
</feature>
<proteinExistence type="predicted"/>
<reference evidence="3" key="1">
    <citation type="submission" date="2020-08" db="EMBL/GenBank/DDBJ databases">
        <title>Genome public.</title>
        <authorList>
            <person name="Liu C."/>
            <person name="Sun Q."/>
        </authorList>
    </citation>
    <scope>NUCLEOTIDE SEQUENCE</scope>
    <source>
        <strain evidence="3">NSJ-32</strain>
    </source>
</reference>
<evidence type="ECO:0000259" key="2">
    <source>
        <dbReference type="Pfam" id="PF06889"/>
    </source>
</evidence>
<feature type="domain" description="DUF1266" evidence="2">
    <location>
        <begin position="70"/>
        <end position="242"/>
    </location>
</feature>
<dbReference type="PROSITE" id="PS51257">
    <property type="entry name" value="PROKAR_LIPOPROTEIN"/>
    <property type="match status" value="1"/>
</dbReference>
<organism evidence="3 4">
    <name type="scientific">Bianquea renquensis</name>
    <dbReference type="NCBI Taxonomy" id="2763661"/>
    <lineage>
        <taxon>Bacteria</taxon>
        <taxon>Bacillati</taxon>
        <taxon>Bacillota</taxon>
        <taxon>Clostridia</taxon>
        <taxon>Eubacteriales</taxon>
        <taxon>Bianqueaceae</taxon>
        <taxon>Bianquea</taxon>
    </lineage>
</organism>
<protein>
    <submittedName>
        <fullName evidence="3">DUF1266 domain-containing protein</fullName>
    </submittedName>
</protein>